<protein>
    <submittedName>
        <fullName evidence="2">Uncharacterized protein</fullName>
    </submittedName>
</protein>
<sequence length="59" mass="6173">MKTYMRVRCPGAGLVAADVDDGCRGACGIWSGAGCPPKSQPPLSTPHQTSYRHAKGLQS</sequence>
<dbReference type="PROSITE" id="PS51257">
    <property type="entry name" value="PROKAR_LIPOPROTEIN"/>
    <property type="match status" value="1"/>
</dbReference>
<dbReference type="EMBL" id="GBXM01070144">
    <property type="protein sequence ID" value="JAH38433.1"/>
    <property type="molecule type" value="Transcribed_RNA"/>
</dbReference>
<feature type="compositionally biased region" description="Basic residues" evidence="1">
    <location>
        <begin position="50"/>
        <end position="59"/>
    </location>
</feature>
<reference evidence="2" key="2">
    <citation type="journal article" date="2015" name="Fish Shellfish Immunol.">
        <title>Early steps in the European eel (Anguilla anguilla)-Vibrio vulnificus interaction in the gills: Role of the RtxA13 toxin.</title>
        <authorList>
            <person name="Callol A."/>
            <person name="Pajuelo D."/>
            <person name="Ebbesson L."/>
            <person name="Teles M."/>
            <person name="MacKenzie S."/>
            <person name="Amaro C."/>
        </authorList>
    </citation>
    <scope>NUCLEOTIDE SEQUENCE</scope>
</reference>
<dbReference type="AlphaFoldDB" id="A0A0E9SD53"/>
<accession>A0A0E9SD53</accession>
<evidence type="ECO:0000313" key="2">
    <source>
        <dbReference type="EMBL" id="JAH38433.1"/>
    </source>
</evidence>
<feature type="region of interest" description="Disordered" evidence="1">
    <location>
        <begin position="35"/>
        <end position="59"/>
    </location>
</feature>
<evidence type="ECO:0000256" key="1">
    <source>
        <dbReference type="SAM" id="MobiDB-lite"/>
    </source>
</evidence>
<name>A0A0E9SD53_ANGAN</name>
<reference evidence="2" key="1">
    <citation type="submission" date="2014-11" db="EMBL/GenBank/DDBJ databases">
        <authorList>
            <person name="Amaro Gonzalez C."/>
        </authorList>
    </citation>
    <scope>NUCLEOTIDE SEQUENCE</scope>
</reference>
<organism evidence="2">
    <name type="scientific">Anguilla anguilla</name>
    <name type="common">European freshwater eel</name>
    <name type="synonym">Muraena anguilla</name>
    <dbReference type="NCBI Taxonomy" id="7936"/>
    <lineage>
        <taxon>Eukaryota</taxon>
        <taxon>Metazoa</taxon>
        <taxon>Chordata</taxon>
        <taxon>Craniata</taxon>
        <taxon>Vertebrata</taxon>
        <taxon>Euteleostomi</taxon>
        <taxon>Actinopterygii</taxon>
        <taxon>Neopterygii</taxon>
        <taxon>Teleostei</taxon>
        <taxon>Anguilliformes</taxon>
        <taxon>Anguillidae</taxon>
        <taxon>Anguilla</taxon>
    </lineage>
</organism>
<proteinExistence type="predicted"/>